<dbReference type="Proteomes" id="UP000244441">
    <property type="component" value="Chromosome"/>
</dbReference>
<keyword evidence="1" id="KW-0812">Transmembrane</keyword>
<evidence type="ECO:0008006" key="4">
    <source>
        <dbReference type="Google" id="ProtNLM"/>
    </source>
</evidence>
<dbReference type="InterPro" id="IPR058248">
    <property type="entry name" value="Lxx211020-like"/>
</dbReference>
<dbReference type="PANTHER" id="PTHR36302:SF1">
    <property type="entry name" value="COPPER CHAPERONE PCU(A)C"/>
    <property type="match status" value="1"/>
</dbReference>
<evidence type="ECO:0000256" key="1">
    <source>
        <dbReference type="SAM" id="Phobius"/>
    </source>
</evidence>
<dbReference type="InterPro" id="IPR007410">
    <property type="entry name" value="LpqE-like"/>
</dbReference>
<name>A0A2S0VVV2_9ALTE</name>
<dbReference type="SUPFAM" id="SSF110087">
    <property type="entry name" value="DR1885-like metal-binding protein"/>
    <property type="match status" value="1"/>
</dbReference>
<dbReference type="EMBL" id="CP026604">
    <property type="protein sequence ID" value="AWB68354.1"/>
    <property type="molecule type" value="Genomic_DNA"/>
</dbReference>
<dbReference type="Gene3D" id="2.60.40.1890">
    <property type="entry name" value="PCu(A)C copper chaperone"/>
    <property type="match status" value="1"/>
</dbReference>
<proteinExistence type="predicted"/>
<dbReference type="PANTHER" id="PTHR36302">
    <property type="entry name" value="BLR7088 PROTEIN"/>
    <property type="match status" value="1"/>
</dbReference>
<protein>
    <recommendedName>
        <fullName evidence="4">Copper chaperone PCu(A)C</fullName>
    </recommendedName>
</protein>
<gene>
    <name evidence="2" type="ORF">C2869_18925</name>
</gene>
<evidence type="ECO:0000313" key="2">
    <source>
        <dbReference type="EMBL" id="AWB68354.1"/>
    </source>
</evidence>
<reference evidence="2 3" key="1">
    <citation type="submission" date="2018-01" db="EMBL/GenBank/DDBJ databases">
        <title>Genome sequence of a Cantenovulum-like bacteria.</title>
        <authorList>
            <person name="Tan W.R."/>
            <person name="Lau N.-S."/>
            <person name="Go F."/>
            <person name="Amirul A.-A.A."/>
        </authorList>
    </citation>
    <scope>NUCLEOTIDE SEQUENCE [LARGE SCALE GENOMIC DNA]</scope>
    <source>
        <strain evidence="2 3">CCB-QB4</strain>
    </source>
</reference>
<dbReference type="AlphaFoldDB" id="A0A2S0VVV2"/>
<keyword evidence="1" id="KW-1133">Transmembrane helix</keyword>
<dbReference type="InterPro" id="IPR036182">
    <property type="entry name" value="PCuAC_sf"/>
</dbReference>
<dbReference type="Pfam" id="PF04314">
    <property type="entry name" value="PCuAC"/>
    <property type="match status" value="1"/>
</dbReference>
<feature type="transmembrane region" description="Helical" evidence="1">
    <location>
        <begin position="12"/>
        <end position="33"/>
    </location>
</feature>
<accession>A0A2S0VVV2</accession>
<organism evidence="2 3">
    <name type="scientific">Saccharobesus litoralis</name>
    <dbReference type="NCBI Taxonomy" id="2172099"/>
    <lineage>
        <taxon>Bacteria</taxon>
        <taxon>Pseudomonadati</taxon>
        <taxon>Pseudomonadota</taxon>
        <taxon>Gammaproteobacteria</taxon>
        <taxon>Alteromonadales</taxon>
        <taxon>Alteromonadaceae</taxon>
        <taxon>Saccharobesus</taxon>
    </lineage>
</organism>
<dbReference type="KEGG" id="cate:C2869_18925"/>
<sequence length="165" mass="18448">MKNKETNLKSLFLYPLLKAFGCCLALVSSLAWANLTFENAHVRLLPPNVKNTAAFVSITNTGQEGICLVKAWGDKSQTVEFHDHIMQNDMMKMVHVPRVHIAAGETVTLQSGSLHLMLLNLTEKLKLGDSVTFTLEDDTEKRYTFSATVEKVQSSVSHGHKHHHH</sequence>
<keyword evidence="3" id="KW-1185">Reference proteome</keyword>
<evidence type="ECO:0000313" key="3">
    <source>
        <dbReference type="Proteomes" id="UP000244441"/>
    </source>
</evidence>
<keyword evidence="1" id="KW-0472">Membrane</keyword>